<sequence length="263" mass="30830">MKENNLVFSCIIGFVAAALIYFLRVWCFELITTNNGWRYYALVYAISLAIAIYLHIRYKGPKRFKDHLMLLVYAGLLSFFLYYTSKNVQMLFYGAVGESKTTVLKIDSLAAHRIKKTIEGGLVFVTYENQPLKFECSGSTYFALKDKRQIKVDIGRAGADNFYVSKIYWENWEKWRARGNYWTYRLDFLKYILGFILVVVIAGWLAHRFNIKWEAPKKPLLDFAKSPFKVMLLVFGIMMSIALIAYVCLFLYMHFKYGYPKNH</sequence>
<dbReference type="EMBL" id="FQUQ01000001">
    <property type="protein sequence ID" value="SHE74645.1"/>
    <property type="molecule type" value="Genomic_DNA"/>
</dbReference>
<keyword evidence="1" id="KW-0472">Membrane</keyword>
<protein>
    <recommendedName>
        <fullName evidence="4">Transmembrane protein</fullName>
    </recommendedName>
</protein>
<dbReference type="Proteomes" id="UP000184287">
    <property type="component" value="Unassembled WGS sequence"/>
</dbReference>
<evidence type="ECO:0000256" key="1">
    <source>
        <dbReference type="SAM" id="Phobius"/>
    </source>
</evidence>
<keyword evidence="1" id="KW-0812">Transmembrane</keyword>
<evidence type="ECO:0000313" key="2">
    <source>
        <dbReference type="EMBL" id="SHE74645.1"/>
    </source>
</evidence>
<feature type="transmembrane region" description="Helical" evidence="1">
    <location>
        <begin position="37"/>
        <end position="56"/>
    </location>
</feature>
<gene>
    <name evidence="2" type="ORF">SAMN04488522_1011084</name>
</gene>
<dbReference type="STRING" id="288992.SAMN04488522_1011084"/>
<proteinExistence type="predicted"/>
<feature type="transmembrane region" description="Helical" evidence="1">
    <location>
        <begin position="230"/>
        <end position="253"/>
    </location>
</feature>
<dbReference type="AlphaFoldDB" id="A0A1M4W0H8"/>
<feature type="transmembrane region" description="Helical" evidence="1">
    <location>
        <begin position="7"/>
        <end position="31"/>
    </location>
</feature>
<dbReference type="RefSeq" id="WP_073228340.1">
    <property type="nucleotide sequence ID" value="NZ_FQUQ01000001.1"/>
</dbReference>
<feature type="transmembrane region" description="Helical" evidence="1">
    <location>
        <begin position="188"/>
        <end position="209"/>
    </location>
</feature>
<evidence type="ECO:0000313" key="3">
    <source>
        <dbReference type="Proteomes" id="UP000184287"/>
    </source>
</evidence>
<accession>A0A1M4W0H8</accession>
<feature type="transmembrane region" description="Helical" evidence="1">
    <location>
        <begin position="68"/>
        <end position="85"/>
    </location>
</feature>
<evidence type="ECO:0008006" key="4">
    <source>
        <dbReference type="Google" id="ProtNLM"/>
    </source>
</evidence>
<reference evidence="3" key="1">
    <citation type="submission" date="2016-11" db="EMBL/GenBank/DDBJ databases">
        <authorList>
            <person name="Varghese N."/>
            <person name="Submissions S."/>
        </authorList>
    </citation>
    <scope>NUCLEOTIDE SEQUENCE [LARGE SCALE GENOMIC DNA]</scope>
    <source>
        <strain evidence="3">DSM 16990</strain>
    </source>
</reference>
<keyword evidence="1" id="KW-1133">Transmembrane helix</keyword>
<name>A0A1M4W0H8_9SPHI</name>
<dbReference type="OrthoDB" id="757722at2"/>
<organism evidence="2 3">
    <name type="scientific">Pedobacter caeni</name>
    <dbReference type="NCBI Taxonomy" id="288992"/>
    <lineage>
        <taxon>Bacteria</taxon>
        <taxon>Pseudomonadati</taxon>
        <taxon>Bacteroidota</taxon>
        <taxon>Sphingobacteriia</taxon>
        <taxon>Sphingobacteriales</taxon>
        <taxon>Sphingobacteriaceae</taxon>
        <taxon>Pedobacter</taxon>
    </lineage>
</organism>
<keyword evidence="3" id="KW-1185">Reference proteome</keyword>